<proteinExistence type="predicted"/>
<dbReference type="PANTHER" id="PTHR44936">
    <property type="entry name" value="SENSOR PROTEIN CREC"/>
    <property type="match status" value="1"/>
</dbReference>
<keyword evidence="4" id="KW-1003">Cell membrane</keyword>
<dbReference type="InterPro" id="IPR003660">
    <property type="entry name" value="HAMP_dom"/>
</dbReference>
<dbReference type="Pfam" id="PF00672">
    <property type="entry name" value="HAMP"/>
    <property type="match status" value="1"/>
</dbReference>
<evidence type="ECO:0000256" key="9">
    <source>
        <dbReference type="ARBA" id="ARBA00022840"/>
    </source>
</evidence>
<dbReference type="AlphaFoldDB" id="A0A4U1JA03"/>
<dbReference type="SUPFAM" id="SSF47384">
    <property type="entry name" value="Homodimeric domain of signal transducing histidine kinase"/>
    <property type="match status" value="1"/>
</dbReference>
<dbReference type="Gene3D" id="1.10.287.130">
    <property type="match status" value="1"/>
</dbReference>
<sequence>MRLVSRLVLSHALPVGLMVCALVVMLGSLARISSSLKEVRDAELGSLNTEEAVHRAAWAVEIAVRHGAVDCEHGRSSEDAARVIQQRLDELAAVLEAAGKPVRESMLEPVRGYQALAARVSTGDTCAHLLTTTTRLERERLDEKLTDAWISRMFELHSALLRKDEESGRAAGSALSSGIVLALVACVASVLLAQRLARTVTQPLASLSSSIRSVGRGDFTVTVEAKGPLEVYELAEEMEVMRRRLAELESLKQGFLASVSHEMRTPLTKIREALALLADGAGGKLNERQARIVEIAQVACEREIRTVTTLLDLSRLRAGAPLQRKPGASVDEVLWAAVRDEDIEARERGVLVDVETPGEAAKALLDMVLVERAIANIVRNAVAVSKKGQHVRVRRDLVPEGPGGAAGTWAQISVADQGPGIPPEIRSVIFDAFVTHSVDSSPKRVGIGLGLALAREIARAHGGDIEAADDPAGGAVFRMWLPLENADPTSRALPPHV</sequence>
<keyword evidence="6" id="KW-0808">Transferase</keyword>
<keyword evidence="5" id="KW-0597">Phosphoprotein</keyword>
<dbReference type="PRINTS" id="PR00344">
    <property type="entry name" value="BCTRLSENSOR"/>
</dbReference>
<dbReference type="EMBL" id="SSMQ01000023">
    <property type="protein sequence ID" value="TKD05066.1"/>
    <property type="molecule type" value="Genomic_DNA"/>
</dbReference>
<feature type="domain" description="HAMP" evidence="12">
    <location>
        <begin position="198"/>
        <end position="250"/>
    </location>
</feature>
<keyword evidence="9" id="KW-0067">ATP-binding</keyword>
<evidence type="ECO:0000256" key="1">
    <source>
        <dbReference type="ARBA" id="ARBA00000085"/>
    </source>
</evidence>
<evidence type="ECO:0000259" key="12">
    <source>
        <dbReference type="PROSITE" id="PS50885"/>
    </source>
</evidence>
<evidence type="ECO:0000256" key="4">
    <source>
        <dbReference type="ARBA" id="ARBA00022475"/>
    </source>
</evidence>
<dbReference type="SUPFAM" id="SSF55874">
    <property type="entry name" value="ATPase domain of HSP90 chaperone/DNA topoisomerase II/histidine kinase"/>
    <property type="match status" value="1"/>
</dbReference>
<dbReference type="GO" id="GO:0000155">
    <property type="term" value="F:phosphorelay sensor kinase activity"/>
    <property type="evidence" value="ECO:0007669"/>
    <property type="project" value="InterPro"/>
</dbReference>
<dbReference type="SMART" id="SM00387">
    <property type="entry name" value="HATPase_c"/>
    <property type="match status" value="1"/>
</dbReference>
<dbReference type="Gene3D" id="6.10.340.10">
    <property type="match status" value="1"/>
</dbReference>
<dbReference type="InterPro" id="IPR003661">
    <property type="entry name" value="HisK_dim/P_dom"/>
</dbReference>
<evidence type="ECO:0000256" key="2">
    <source>
        <dbReference type="ARBA" id="ARBA00004651"/>
    </source>
</evidence>
<protein>
    <recommendedName>
        <fullName evidence="3">histidine kinase</fullName>
        <ecNumber evidence="3">2.7.13.3</ecNumber>
    </recommendedName>
</protein>
<evidence type="ECO:0000256" key="3">
    <source>
        <dbReference type="ARBA" id="ARBA00012438"/>
    </source>
</evidence>
<keyword evidence="8 13" id="KW-0418">Kinase</keyword>
<comment type="caution">
    <text evidence="13">The sequence shown here is derived from an EMBL/GenBank/DDBJ whole genome shotgun (WGS) entry which is preliminary data.</text>
</comment>
<dbReference type="InterPro" id="IPR036890">
    <property type="entry name" value="HATPase_C_sf"/>
</dbReference>
<dbReference type="CDD" id="cd06225">
    <property type="entry name" value="HAMP"/>
    <property type="match status" value="1"/>
</dbReference>
<organism evidence="13 14">
    <name type="scientific">Polyangium fumosum</name>
    <dbReference type="NCBI Taxonomy" id="889272"/>
    <lineage>
        <taxon>Bacteria</taxon>
        <taxon>Pseudomonadati</taxon>
        <taxon>Myxococcota</taxon>
        <taxon>Polyangia</taxon>
        <taxon>Polyangiales</taxon>
        <taxon>Polyangiaceae</taxon>
        <taxon>Polyangium</taxon>
    </lineage>
</organism>
<evidence type="ECO:0000313" key="13">
    <source>
        <dbReference type="EMBL" id="TKD05066.1"/>
    </source>
</evidence>
<evidence type="ECO:0000256" key="6">
    <source>
        <dbReference type="ARBA" id="ARBA00022679"/>
    </source>
</evidence>
<gene>
    <name evidence="13" type="ORF">E8A74_22650</name>
</gene>
<reference evidence="13 14" key="1">
    <citation type="submission" date="2019-04" db="EMBL/GenBank/DDBJ databases">
        <authorList>
            <person name="Li Y."/>
            <person name="Wang J."/>
        </authorList>
    </citation>
    <scope>NUCLEOTIDE SEQUENCE [LARGE SCALE GENOMIC DNA]</scope>
    <source>
        <strain evidence="13 14">DSM 14668</strain>
    </source>
</reference>
<dbReference type="GO" id="GO:0005886">
    <property type="term" value="C:plasma membrane"/>
    <property type="evidence" value="ECO:0007669"/>
    <property type="project" value="UniProtKB-SubCell"/>
</dbReference>
<dbReference type="InterPro" id="IPR050980">
    <property type="entry name" value="2C_sensor_his_kinase"/>
</dbReference>
<dbReference type="InterPro" id="IPR004358">
    <property type="entry name" value="Sig_transdc_His_kin-like_C"/>
</dbReference>
<dbReference type="PANTHER" id="PTHR44936:SF10">
    <property type="entry name" value="SENSOR PROTEIN RSTB"/>
    <property type="match status" value="1"/>
</dbReference>
<dbReference type="GO" id="GO:0005524">
    <property type="term" value="F:ATP binding"/>
    <property type="evidence" value="ECO:0007669"/>
    <property type="project" value="UniProtKB-KW"/>
</dbReference>
<dbReference type="Pfam" id="PF00512">
    <property type="entry name" value="HisKA"/>
    <property type="match status" value="1"/>
</dbReference>
<evidence type="ECO:0000256" key="10">
    <source>
        <dbReference type="SAM" id="Phobius"/>
    </source>
</evidence>
<dbReference type="RefSeq" id="WP_136931136.1">
    <property type="nucleotide sequence ID" value="NZ_SSMQ01000023.1"/>
</dbReference>
<keyword evidence="10" id="KW-1133">Transmembrane helix</keyword>
<dbReference type="SUPFAM" id="SSF158472">
    <property type="entry name" value="HAMP domain-like"/>
    <property type="match status" value="1"/>
</dbReference>
<evidence type="ECO:0000256" key="7">
    <source>
        <dbReference type="ARBA" id="ARBA00022741"/>
    </source>
</evidence>
<evidence type="ECO:0000259" key="11">
    <source>
        <dbReference type="PROSITE" id="PS50109"/>
    </source>
</evidence>
<evidence type="ECO:0000256" key="8">
    <source>
        <dbReference type="ARBA" id="ARBA00022777"/>
    </source>
</evidence>
<comment type="catalytic activity">
    <reaction evidence="1">
        <text>ATP + protein L-histidine = ADP + protein N-phospho-L-histidine.</text>
        <dbReference type="EC" id="2.7.13.3"/>
    </reaction>
</comment>
<dbReference type="PROSITE" id="PS50109">
    <property type="entry name" value="HIS_KIN"/>
    <property type="match status" value="1"/>
</dbReference>
<evidence type="ECO:0000313" key="14">
    <source>
        <dbReference type="Proteomes" id="UP000309215"/>
    </source>
</evidence>
<dbReference type="EC" id="2.7.13.3" evidence="3"/>
<feature type="transmembrane region" description="Helical" evidence="10">
    <location>
        <begin position="12"/>
        <end position="30"/>
    </location>
</feature>
<comment type="subcellular location">
    <subcellularLocation>
        <location evidence="2">Cell membrane</location>
        <topology evidence="2">Multi-pass membrane protein</topology>
    </subcellularLocation>
</comment>
<dbReference type="SMART" id="SM00304">
    <property type="entry name" value="HAMP"/>
    <property type="match status" value="1"/>
</dbReference>
<keyword evidence="10" id="KW-0812">Transmembrane</keyword>
<name>A0A4U1JA03_9BACT</name>
<dbReference type="Proteomes" id="UP000309215">
    <property type="component" value="Unassembled WGS sequence"/>
</dbReference>
<keyword evidence="10" id="KW-0472">Membrane</keyword>
<accession>A0A4U1JA03</accession>
<evidence type="ECO:0000256" key="5">
    <source>
        <dbReference type="ARBA" id="ARBA00022553"/>
    </source>
</evidence>
<dbReference type="InterPro" id="IPR005467">
    <property type="entry name" value="His_kinase_dom"/>
</dbReference>
<dbReference type="Gene3D" id="3.30.565.10">
    <property type="entry name" value="Histidine kinase-like ATPase, C-terminal domain"/>
    <property type="match status" value="1"/>
</dbReference>
<dbReference type="Pfam" id="PF02518">
    <property type="entry name" value="HATPase_c"/>
    <property type="match status" value="1"/>
</dbReference>
<dbReference type="OrthoDB" id="5484264at2"/>
<feature type="domain" description="Histidine kinase" evidence="11">
    <location>
        <begin position="258"/>
        <end position="485"/>
    </location>
</feature>
<dbReference type="CDD" id="cd00082">
    <property type="entry name" value="HisKA"/>
    <property type="match status" value="1"/>
</dbReference>
<dbReference type="PROSITE" id="PS50885">
    <property type="entry name" value="HAMP"/>
    <property type="match status" value="1"/>
</dbReference>
<dbReference type="SMART" id="SM00388">
    <property type="entry name" value="HisKA"/>
    <property type="match status" value="1"/>
</dbReference>
<dbReference type="CDD" id="cd00075">
    <property type="entry name" value="HATPase"/>
    <property type="match status" value="1"/>
</dbReference>
<dbReference type="InterPro" id="IPR036097">
    <property type="entry name" value="HisK_dim/P_sf"/>
</dbReference>
<keyword evidence="7" id="KW-0547">Nucleotide-binding</keyword>
<keyword evidence="14" id="KW-1185">Reference proteome</keyword>
<dbReference type="InterPro" id="IPR003594">
    <property type="entry name" value="HATPase_dom"/>
</dbReference>